<gene>
    <name evidence="2" type="ORF">GCM10022384_42290</name>
</gene>
<dbReference type="Proteomes" id="UP001500034">
    <property type="component" value="Unassembled WGS sequence"/>
</dbReference>
<protein>
    <submittedName>
        <fullName evidence="2">Uncharacterized protein</fullName>
    </submittedName>
</protein>
<feature type="compositionally biased region" description="Pro residues" evidence="1">
    <location>
        <begin position="161"/>
        <end position="173"/>
    </location>
</feature>
<name>A0ABP7QZN2_9ACTN</name>
<comment type="caution">
    <text evidence="2">The sequence shown here is derived from an EMBL/GenBank/DDBJ whole genome shotgun (WGS) entry which is preliminary data.</text>
</comment>
<feature type="region of interest" description="Disordered" evidence="1">
    <location>
        <begin position="1"/>
        <end position="79"/>
    </location>
</feature>
<sequence length="226" mass="22817">MEAPSAPRSPAEASAATTAAATTEAGGSPTRESGESPAAESGETTAESSASEKRTAVAVATAPAVPAKAAGGVDSGRPRKPVLVVAGILGAALITVPLLLAGDTDDGERPKSTRELAAGKSDTVLDPGSAGAALDDYVVEKPTPTATEKKPEPSRPVKAVAPPPAPKPEPPTRAPSRSPRRAPRPRRPRPSRRPSRPPSPTGPPRRCTPSARWRSARPGPPTASAG</sequence>
<proteinExistence type="predicted"/>
<feature type="compositionally biased region" description="Low complexity" evidence="1">
    <location>
        <begin position="1"/>
        <end position="25"/>
    </location>
</feature>
<organism evidence="2 3">
    <name type="scientific">Streptomyces marokkonensis</name>
    <dbReference type="NCBI Taxonomy" id="324855"/>
    <lineage>
        <taxon>Bacteria</taxon>
        <taxon>Bacillati</taxon>
        <taxon>Actinomycetota</taxon>
        <taxon>Actinomycetes</taxon>
        <taxon>Kitasatosporales</taxon>
        <taxon>Streptomycetaceae</taxon>
        <taxon>Streptomyces</taxon>
    </lineage>
</organism>
<feature type="compositionally biased region" description="Basic residues" evidence="1">
    <location>
        <begin position="178"/>
        <end position="195"/>
    </location>
</feature>
<evidence type="ECO:0000256" key="1">
    <source>
        <dbReference type="SAM" id="MobiDB-lite"/>
    </source>
</evidence>
<feature type="region of interest" description="Disordered" evidence="1">
    <location>
        <begin position="99"/>
        <end position="226"/>
    </location>
</feature>
<evidence type="ECO:0000313" key="2">
    <source>
        <dbReference type="EMBL" id="GAA3989877.1"/>
    </source>
</evidence>
<dbReference type="EMBL" id="BAABCQ010000084">
    <property type="protein sequence ID" value="GAA3989877.1"/>
    <property type="molecule type" value="Genomic_DNA"/>
</dbReference>
<feature type="compositionally biased region" description="Low complexity" evidence="1">
    <location>
        <begin position="35"/>
        <end position="49"/>
    </location>
</feature>
<feature type="compositionally biased region" description="Low complexity" evidence="1">
    <location>
        <begin position="56"/>
        <end position="72"/>
    </location>
</feature>
<keyword evidence="3" id="KW-1185">Reference proteome</keyword>
<dbReference type="PRINTS" id="PR01217">
    <property type="entry name" value="PRICHEXTENSN"/>
</dbReference>
<reference evidence="3" key="1">
    <citation type="journal article" date="2019" name="Int. J. Syst. Evol. Microbiol.">
        <title>The Global Catalogue of Microorganisms (GCM) 10K type strain sequencing project: providing services to taxonomists for standard genome sequencing and annotation.</title>
        <authorList>
            <consortium name="The Broad Institute Genomics Platform"/>
            <consortium name="The Broad Institute Genome Sequencing Center for Infectious Disease"/>
            <person name="Wu L."/>
            <person name="Ma J."/>
        </authorList>
    </citation>
    <scope>NUCLEOTIDE SEQUENCE [LARGE SCALE GENOMIC DNA]</scope>
    <source>
        <strain evidence="3">JCM 17027</strain>
    </source>
</reference>
<accession>A0ABP7QZN2</accession>
<evidence type="ECO:0000313" key="3">
    <source>
        <dbReference type="Proteomes" id="UP001500034"/>
    </source>
</evidence>